<evidence type="ECO:0000256" key="3">
    <source>
        <dbReference type="ARBA" id="ARBA00022603"/>
    </source>
</evidence>
<sequence>MNDLIYKKHISIKKFGQNFLINKKIINKIIEKINFIKNDNVIEIGPGFGALTFPICSFIKKMTVLEIDENIVFFLLQSIYFKKIKVILTDVMKFNFIYFFSDKKNILYRFIGNLPYNISSCFFLSTIRYIQNIYDMHFMFQKEVANRLLASPGNKEYGRLSVIAQHFYYIKSIINVNKCNFFPIPKVDSVFLQFIPREIYPQSKIEKYFFALELITRNAFQHRRKFLNKNLSKLFSKNQLFSLGINPYVRAENIRVSQYFLLAKEFLKIQN</sequence>
<evidence type="ECO:0000256" key="4">
    <source>
        <dbReference type="ARBA" id="ARBA00022679"/>
    </source>
</evidence>
<dbReference type="Gene3D" id="3.40.50.150">
    <property type="entry name" value="Vaccinia Virus protein VP39"/>
    <property type="match status" value="1"/>
</dbReference>
<dbReference type="Gene3D" id="1.10.8.100">
    <property type="entry name" value="Ribosomal RNA adenine dimethylase-like, domain 2"/>
    <property type="match status" value="1"/>
</dbReference>
<dbReference type="Proteomes" id="UP000294344">
    <property type="component" value="Chromosome"/>
</dbReference>
<comment type="function">
    <text evidence="7">Specifically dimethylates two adjacent adenosines (A1518 and A1519) in the loop of a conserved hairpin near the 3'-end of 16S rRNA in the 30S particle. May play a critical role in biogenesis of 30S subunits.</text>
</comment>
<dbReference type="InterPro" id="IPR020596">
    <property type="entry name" value="rRNA_Ade_Mease_Trfase_CS"/>
</dbReference>
<dbReference type="OrthoDB" id="9814755at2"/>
<dbReference type="EC" id="2.1.1.182" evidence="7"/>
<keyword evidence="3 7" id="KW-0489">Methyltransferase</keyword>
<dbReference type="RefSeq" id="WP_154029154.1">
    <property type="nucleotide sequence ID" value="NZ_LR217710.1"/>
</dbReference>
<dbReference type="InterPro" id="IPR020598">
    <property type="entry name" value="rRNA_Ade_methylase_Trfase_N"/>
</dbReference>
<dbReference type="InterPro" id="IPR001737">
    <property type="entry name" value="KsgA/Erm"/>
</dbReference>
<keyword evidence="1 7" id="KW-0963">Cytoplasm</keyword>
<protein>
    <recommendedName>
        <fullName evidence="7">Ribosomal RNA small subunit methyltransferase A</fullName>
        <ecNumber evidence="7">2.1.1.182</ecNumber>
    </recommendedName>
    <alternativeName>
        <fullName evidence="7">16S rRNA (adenine(1518)-N(6)/adenine(1519)-N(6))-dimethyltransferase</fullName>
    </alternativeName>
    <alternativeName>
        <fullName evidence="7">16S rRNA dimethyladenosine transferase</fullName>
    </alternativeName>
    <alternativeName>
        <fullName evidence="7">16S rRNA dimethylase</fullName>
    </alternativeName>
    <alternativeName>
        <fullName evidence="7">S-adenosylmethionine-6-N', N'-adenosyl(rRNA) dimethyltransferase</fullName>
    </alternativeName>
</protein>
<dbReference type="PANTHER" id="PTHR11727:SF7">
    <property type="entry name" value="DIMETHYLADENOSINE TRANSFERASE-RELATED"/>
    <property type="match status" value="1"/>
</dbReference>
<comment type="subcellular location">
    <subcellularLocation>
        <location evidence="7">Cytoplasm</location>
    </subcellularLocation>
</comment>
<dbReference type="SUPFAM" id="SSF53335">
    <property type="entry name" value="S-adenosyl-L-methionine-dependent methyltransferases"/>
    <property type="match status" value="1"/>
</dbReference>
<name>A0A451D6C1_9GAMM</name>
<proteinExistence type="inferred from homology"/>
<dbReference type="PANTHER" id="PTHR11727">
    <property type="entry name" value="DIMETHYLADENOSINE TRANSFERASE"/>
    <property type="match status" value="1"/>
</dbReference>
<reference evidence="10 11" key="1">
    <citation type="submission" date="2019-02" db="EMBL/GenBank/DDBJ databases">
        <authorList>
            <person name="Manzano-Marin A."/>
            <person name="Manzano-Marin A."/>
        </authorList>
    </citation>
    <scope>NUCLEOTIDE SEQUENCE [LARGE SCALE GENOMIC DNA]</scope>
    <source>
        <strain evidence="10 11">BuCicurvipes</strain>
    </source>
</reference>
<feature type="binding site" evidence="7 8">
    <location>
        <position position="45"/>
    </location>
    <ligand>
        <name>S-adenosyl-L-methionine</name>
        <dbReference type="ChEBI" id="CHEBI:59789"/>
    </ligand>
</feature>
<feature type="domain" description="Ribosomal RNA adenine methylase transferase N-terminal" evidence="9">
    <location>
        <begin position="25"/>
        <end position="198"/>
    </location>
</feature>
<dbReference type="AlphaFoldDB" id="A0A451D6C1"/>
<dbReference type="GO" id="GO:0003723">
    <property type="term" value="F:RNA binding"/>
    <property type="evidence" value="ECO:0007669"/>
    <property type="project" value="UniProtKB-UniRule"/>
</dbReference>
<feature type="binding site" evidence="7 8">
    <location>
        <position position="113"/>
    </location>
    <ligand>
        <name>S-adenosyl-L-methionine</name>
        <dbReference type="ChEBI" id="CHEBI:59789"/>
    </ligand>
</feature>
<keyword evidence="5 7" id="KW-0949">S-adenosyl-L-methionine</keyword>
<dbReference type="GO" id="GO:0052908">
    <property type="term" value="F:16S rRNA (adenine(1518)-N(6)/adenine(1519)-N(6))-dimethyltransferase activity"/>
    <property type="evidence" value="ECO:0007669"/>
    <property type="project" value="UniProtKB-EC"/>
</dbReference>
<dbReference type="GO" id="GO:0005829">
    <property type="term" value="C:cytosol"/>
    <property type="evidence" value="ECO:0007669"/>
    <property type="project" value="TreeGrafter"/>
</dbReference>
<keyword evidence="4 7" id="KW-0808">Transferase</keyword>
<evidence type="ECO:0000256" key="6">
    <source>
        <dbReference type="ARBA" id="ARBA00022884"/>
    </source>
</evidence>
<evidence type="ECO:0000256" key="2">
    <source>
        <dbReference type="ARBA" id="ARBA00022552"/>
    </source>
</evidence>
<dbReference type="PROSITE" id="PS01131">
    <property type="entry name" value="RRNA_A_DIMETH"/>
    <property type="match status" value="1"/>
</dbReference>
<evidence type="ECO:0000313" key="10">
    <source>
        <dbReference type="EMBL" id="VFP81390.1"/>
    </source>
</evidence>
<dbReference type="InterPro" id="IPR029063">
    <property type="entry name" value="SAM-dependent_MTases_sf"/>
</dbReference>
<evidence type="ECO:0000259" key="9">
    <source>
        <dbReference type="SMART" id="SM00650"/>
    </source>
</evidence>
<dbReference type="PROSITE" id="PS51689">
    <property type="entry name" value="SAM_RNA_A_N6_MT"/>
    <property type="match status" value="1"/>
</dbReference>
<feature type="binding site" evidence="7 8">
    <location>
        <position position="18"/>
    </location>
    <ligand>
        <name>S-adenosyl-L-methionine</name>
        <dbReference type="ChEBI" id="CHEBI:59789"/>
    </ligand>
</feature>
<gene>
    <name evidence="7 10" type="primary">rsmA</name>
    <name evidence="7" type="synonym">ksgA</name>
    <name evidence="10" type="ORF">BUCICURV3402_095</name>
</gene>
<dbReference type="NCBIfam" id="TIGR00755">
    <property type="entry name" value="ksgA"/>
    <property type="match status" value="1"/>
</dbReference>
<feature type="binding site" evidence="7 8">
    <location>
        <position position="66"/>
    </location>
    <ligand>
        <name>S-adenosyl-L-methionine</name>
        <dbReference type="ChEBI" id="CHEBI:59789"/>
    </ligand>
</feature>
<evidence type="ECO:0000256" key="8">
    <source>
        <dbReference type="PROSITE-ProRule" id="PRU01026"/>
    </source>
</evidence>
<evidence type="ECO:0000256" key="1">
    <source>
        <dbReference type="ARBA" id="ARBA00022490"/>
    </source>
</evidence>
<dbReference type="Pfam" id="PF00398">
    <property type="entry name" value="RrnaAD"/>
    <property type="match status" value="1"/>
</dbReference>
<evidence type="ECO:0000313" key="11">
    <source>
        <dbReference type="Proteomes" id="UP000294344"/>
    </source>
</evidence>
<dbReference type="EMBL" id="LR217710">
    <property type="protein sequence ID" value="VFP81390.1"/>
    <property type="molecule type" value="Genomic_DNA"/>
</dbReference>
<dbReference type="HAMAP" id="MF_00607">
    <property type="entry name" value="16SrRNA_methyltr_A"/>
    <property type="match status" value="1"/>
</dbReference>
<keyword evidence="2 7" id="KW-0698">rRNA processing</keyword>
<evidence type="ECO:0000256" key="7">
    <source>
        <dbReference type="HAMAP-Rule" id="MF_00607"/>
    </source>
</evidence>
<organism evidence="10 11">
    <name type="scientific">Buchnera aphidicola</name>
    <name type="common">Cinara curvipes</name>
    <dbReference type="NCBI Taxonomy" id="2518975"/>
    <lineage>
        <taxon>Bacteria</taxon>
        <taxon>Pseudomonadati</taxon>
        <taxon>Pseudomonadota</taxon>
        <taxon>Gammaproteobacteria</taxon>
        <taxon>Enterobacterales</taxon>
        <taxon>Erwiniaceae</taxon>
        <taxon>Buchnera</taxon>
    </lineage>
</organism>
<accession>A0A451D6C1</accession>
<evidence type="ECO:0000256" key="5">
    <source>
        <dbReference type="ARBA" id="ARBA00022691"/>
    </source>
</evidence>
<comment type="similarity">
    <text evidence="7">Belongs to the class I-like SAM-binding methyltransferase superfamily. rRNA adenine N(6)-methyltransferase family. RsmA subfamily.</text>
</comment>
<dbReference type="InterPro" id="IPR023165">
    <property type="entry name" value="rRNA_Ade_diMease-like_C"/>
</dbReference>
<dbReference type="SMART" id="SM00650">
    <property type="entry name" value="rADc"/>
    <property type="match status" value="1"/>
</dbReference>
<feature type="binding site" evidence="7 8">
    <location>
        <position position="20"/>
    </location>
    <ligand>
        <name>S-adenosyl-L-methionine</name>
        <dbReference type="ChEBI" id="CHEBI:59789"/>
    </ligand>
</feature>
<dbReference type="InterPro" id="IPR011530">
    <property type="entry name" value="rRNA_adenine_dimethylase"/>
</dbReference>
<feature type="binding site" evidence="7 8">
    <location>
        <position position="90"/>
    </location>
    <ligand>
        <name>S-adenosyl-L-methionine</name>
        <dbReference type="ChEBI" id="CHEBI:59789"/>
    </ligand>
</feature>
<keyword evidence="6 7" id="KW-0694">RNA-binding</keyword>
<comment type="catalytic activity">
    <reaction evidence="7">
        <text>adenosine(1518)/adenosine(1519) in 16S rRNA + 4 S-adenosyl-L-methionine = N(6)-dimethyladenosine(1518)/N(6)-dimethyladenosine(1519) in 16S rRNA + 4 S-adenosyl-L-homocysteine + 4 H(+)</text>
        <dbReference type="Rhea" id="RHEA:19609"/>
        <dbReference type="Rhea" id="RHEA-COMP:10232"/>
        <dbReference type="Rhea" id="RHEA-COMP:10233"/>
        <dbReference type="ChEBI" id="CHEBI:15378"/>
        <dbReference type="ChEBI" id="CHEBI:57856"/>
        <dbReference type="ChEBI" id="CHEBI:59789"/>
        <dbReference type="ChEBI" id="CHEBI:74411"/>
        <dbReference type="ChEBI" id="CHEBI:74493"/>
        <dbReference type="EC" id="2.1.1.182"/>
    </reaction>
</comment>